<dbReference type="EMBL" id="CADCXV010000259">
    <property type="protein sequence ID" value="CAB0029150.1"/>
    <property type="molecule type" value="Genomic_DNA"/>
</dbReference>
<reference evidence="1 2" key="1">
    <citation type="submission" date="2020-02" db="EMBL/GenBank/DDBJ databases">
        <authorList>
            <person name="Ferguson B K."/>
        </authorList>
    </citation>
    <scope>NUCLEOTIDE SEQUENCE [LARGE SCALE GENOMIC DNA]</scope>
</reference>
<evidence type="ECO:0000313" key="2">
    <source>
        <dbReference type="Proteomes" id="UP000479190"/>
    </source>
</evidence>
<dbReference type="Proteomes" id="UP000479190">
    <property type="component" value="Unassembled WGS sequence"/>
</dbReference>
<proteinExistence type="predicted"/>
<gene>
    <name evidence="1" type="ORF">TBRA_LOCUS1228</name>
</gene>
<evidence type="ECO:0000313" key="1">
    <source>
        <dbReference type="EMBL" id="CAB0029150.1"/>
    </source>
</evidence>
<organism evidence="1 2">
    <name type="scientific">Trichogramma brassicae</name>
    <dbReference type="NCBI Taxonomy" id="86971"/>
    <lineage>
        <taxon>Eukaryota</taxon>
        <taxon>Metazoa</taxon>
        <taxon>Ecdysozoa</taxon>
        <taxon>Arthropoda</taxon>
        <taxon>Hexapoda</taxon>
        <taxon>Insecta</taxon>
        <taxon>Pterygota</taxon>
        <taxon>Neoptera</taxon>
        <taxon>Endopterygota</taxon>
        <taxon>Hymenoptera</taxon>
        <taxon>Apocrita</taxon>
        <taxon>Proctotrupomorpha</taxon>
        <taxon>Chalcidoidea</taxon>
        <taxon>Trichogrammatidae</taxon>
        <taxon>Trichogramma</taxon>
    </lineage>
</organism>
<protein>
    <submittedName>
        <fullName evidence="1">Uncharacterized protein</fullName>
    </submittedName>
</protein>
<accession>A0A6H5I393</accession>
<sequence>MDAGLCGVHARRSACIPKALRFIGTQRVCFLYGKIVEIIAKKTLARSCRERVKEHIHI</sequence>
<name>A0A6H5I393_9HYME</name>
<dbReference type="AlphaFoldDB" id="A0A6H5I393"/>
<keyword evidence="2" id="KW-1185">Reference proteome</keyword>